<keyword evidence="3" id="KW-1185">Reference proteome</keyword>
<organism evidence="2 3">
    <name type="scientific">Ceraceosorus bombacis</name>
    <dbReference type="NCBI Taxonomy" id="401625"/>
    <lineage>
        <taxon>Eukaryota</taxon>
        <taxon>Fungi</taxon>
        <taxon>Dikarya</taxon>
        <taxon>Basidiomycota</taxon>
        <taxon>Ustilaginomycotina</taxon>
        <taxon>Exobasidiomycetes</taxon>
        <taxon>Ceraceosorales</taxon>
        <taxon>Ceraceosoraceae</taxon>
        <taxon>Ceraceosorus</taxon>
    </lineage>
</organism>
<dbReference type="EMBL" id="CCYA01000265">
    <property type="protein sequence ID" value="CEH17649.1"/>
    <property type="molecule type" value="Genomic_DNA"/>
</dbReference>
<dbReference type="AlphaFoldDB" id="A0A0P1BLP0"/>
<feature type="compositionally biased region" description="Polar residues" evidence="1">
    <location>
        <begin position="26"/>
        <end position="41"/>
    </location>
</feature>
<evidence type="ECO:0000313" key="3">
    <source>
        <dbReference type="Proteomes" id="UP000054845"/>
    </source>
</evidence>
<sequence>MSCVWRLDEKEDKSRFEQFRSRSAGRETSASEANSSRTAFEQRTILDQLRSAQSASGSSNGNGNGSTPKVQGKSVSIGRIRPSSRFADPRAASDRSAAGSATSALPGGGLGLGVMRNPLGMGTSADTGTWDRLAGGGKEWSELKGREKVIFEDACKRINRSEEIRQHLLPPLKFHSRGTAAASLADDAATTLHFRISSKARGESLTMFERARQATSAAAIKTGQAALEALEDLAQGDGGPGTYTSADVWAKLEKDANGTLQYVQLYADIPSSGAGARHRVWIIKRKGDVHNAIRPASQHASSWTTAGAYD</sequence>
<protein>
    <submittedName>
        <fullName evidence="2">Uncharacterized protein</fullName>
    </submittedName>
</protein>
<dbReference type="Proteomes" id="UP000054845">
    <property type="component" value="Unassembled WGS sequence"/>
</dbReference>
<name>A0A0P1BLP0_9BASI</name>
<accession>A0A0P1BLP0</accession>
<dbReference type="STRING" id="401625.A0A0P1BLP0"/>
<feature type="region of interest" description="Disordered" evidence="1">
    <location>
        <begin position="14"/>
        <end position="110"/>
    </location>
</feature>
<proteinExistence type="predicted"/>
<evidence type="ECO:0000256" key="1">
    <source>
        <dbReference type="SAM" id="MobiDB-lite"/>
    </source>
</evidence>
<reference evidence="2 3" key="1">
    <citation type="submission" date="2014-09" db="EMBL/GenBank/DDBJ databases">
        <authorList>
            <person name="Magalhaes I.L.F."/>
            <person name="Oliveira U."/>
            <person name="Santos F.R."/>
            <person name="Vidigal T.H.D.A."/>
            <person name="Brescovit A.D."/>
            <person name="Santos A.J."/>
        </authorList>
    </citation>
    <scope>NUCLEOTIDE SEQUENCE [LARGE SCALE GENOMIC DNA]</scope>
</reference>
<dbReference type="OrthoDB" id="436405at2759"/>
<feature type="compositionally biased region" description="Low complexity" evidence="1">
    <location>
        <begin position="94"/>
        <end position="104"/>
    </location>
</feature>
<evidence type="ECO:0000313" key="2">
    <source>
        <dbReference type="EMBL" id="CEH17649.1"/>
    </source>
</evidence>